<feature type="transmembrane region" description="Helical" evidence="1">
    <location>
        <begin position="167"/>
        <end position="186"/>
    </location>
</feature>
<feature type="transmembrane region" description="Helical" evidence="1">
    <location>
        <begin position="192"/>
        <end position="209"/>
    </location>
</feature>
<dbReference type="EMBL" id="KI632201">
    <property type="protein sequence ID" value="EYU22392.1"/>
    <property type="molecule type" value="Genomic_DNA"/>
</dbReference>
<feature type="transmembrane region" description="Helical" evidence="1">
    <location>
        <begin position="221"/>
        <end position="245"/>
    </location>
</feature>
<dbReference type="PANTHER" id="PTHR33133">
    <property type="entry name" value="OS08G0107100 PROTEIN-RELATED"/>
    <property type="match status" value="1"/>
</dbReference>
<dbReference type="OrthoDB" id="1934322at2759"/>
<gene>
    <name evidence="2" type="ORF">MIMGU_mgv1a018769mg</name>
</gene>
<keyword evidence="1" id="KW-0472">Membrane</keyword>
<evidence type="ECO:0000256" key="1">
    <source>
        <dbReference type="SAM" id="Phobius"/>
    </source>
</evidence>
<feature type="transmembrane region" description="Helical" evidence="1">
    <location>
        <begin position="118"/>
        <end position="136"/>
    </location>
</feature>
<dbReference type="PANTHER" id="PTHR33133:SF7">
    <property type="entry name" value="F26K24.10 PROTEIN-RELATED"/>
    <property type="match status" value="1"/>
</dbReference>
<dbReference type="PhylomeDB" id="A0A022Q1F9"/>
<dbReference type="eggNOG" id="ENOG502QPWS">
    <property type="taxonomic scope" value="Eukaryota"/>
</dbReference>
<feature type="transmembrane region" description="Helical" evidence="1">
    <location>
        <begin position="142"/>
        <end position="160"/>
    </location>
</feature>
<evidence type="ECO:0000313" key="2">
    <source>
        <dbReference type="EMBL" id="EYU22392.1"/>
    </source>
</evidence>
<keyword evidence="1" id="KW-0812">Transmembrane</keyword>
<dbReference type="Proteomes" id="UP000030748">
    <property type="component" value="Unassembled WGS sequence"/>
</dbReference>
<dbReference type="GO" id="GO:0016020">
    <property type="term" value="C:membrane"/>
    <property type="evidence" value="ECO:0000318"/>
    <property type="project" value="GO_Central"/>
</dbReference>
<reference evidence="2 3" key="1">
    <citation type="journal article" date="2013" name="Proc. Natl. Acad. Sci. U.S.A.">
        <title>Fine-scale variation in meiotic recombination in Mimulus inferred from population shotgun sequencing.</title>
        <authorList>
            <person name="Hellsten U."/>
            <person name="Wright K.M."/>
            <person name="Jenkins J."/>
            <person name="Shu S."/>
            <person name="Yuan Y."/>
            <person name="Wessler S.R."/>
            <person name="Schmutz J."/>
            <person name="Willis J.H."/>
            <person name="Rokhsar D.S."/>
        </authorList>
    </citation>
    <scope>NUCLEOTIDE SEQUENCE [LARGE SCALE GENOMIC DNA]</scope>
    <source>
        <strain evidence="3">cv. DUN x IM62</strain>
    </source>
</reference>
<keyword evidence="1" id="KW-1133">Transmembrane helix</keyword>
<feature type="transmembrane region" description="Helical" evidence="1">
    <location>
        <begin position="26"/>
        <end position="47"/>
    </location>
</feature>
<keyword evidence="3" id="KW-1185">Reference proteome</keyword>
<feature type="transmembrane region" description="Helical" evidence="1">
    <location>
        <begin position="265"/>
        <end position="288"/>
    </location>
</feature>
<accession>A0A022Q1F9</accession>
<protein>
    <submittedName>
        <fullName evidence="2">Uncharacterized protein</fullName>
    </submittedName>
</protein>
<dbReference type="KEGG" id="egt:105974718"/>
<evidence type="ECO:0000313" key="3">
    <source>
        <dbReference type="Proteomes" id="UP000030748"/>
    </source>
</evidence>
<feature type="transmembrane region" description="Helical" evidence="1">
    <location>
        <begin position="77"/>
        <end position="97"/>
    </location>
</feature>
<name>A0A022Q1F9_ERYGU</name>
<proteinExistence type="predicted"/>
<dbReference type="OMA" id="FYMYCKA"/>
<dbReference type="STRING" id="4155.A0A022Q1F9"/>
<dbReference type="AlphaFoldDB" id="A0A022Q1F9"/>
<organism evidence="2 3">
    <name type="scientific">Erythranthe guttata</name>
    <name type="common">Yellow monkey flower</name>
    <name type="synonym">Mimulus guttatus</name>
    <dbReference type="NCBI Taxonomy" id="4155"/>
    <lineage>
        <taxon>Eukaryota</taxon>
        <taxon>Viridiplantae</taxon>
        <taxon>Streptophyta</taxon>
        <taxon>Embryophyta</taxon>
        <taxon>Tracheophyta</taxon>
        <taxon>Spermatophyta</taxon>
        <taxon>Magnoliopsida</taxon>
        <taxon>eudicotyledons</taxon>
        <taxon>Gunneridae</taxon>
        <taxon>Pentapetalae</taxon>
        <taxon>asterids</taxon>
        <taxon>lamiids</taxon>
        <taxon>Lamiales</taxon>
        <taxon>Phrymaceae</taxon>
        <taxon>Erythranthe</taxon>
    </lineage>
</organism>
<sequence length="325" mass="36180">MASNNLNLCGVLSETKRIINAHSRHFLALSVLFLLPLSFSLIVYPFLSLSSTTLSHFHDSLFFNTTPPPIHTPDLPLLPILYGLFVFLFSLCAAASITHSTFHGFYGRPVKFTSSIKSVLLSFFPLAGTLIITQLIEALLVFVFGGFTALVYNGFALLGFRIEYGNTYFTTFVILIAALTICLLIYLHVEWYLSSVIVVVESNWGLSALRRSSYLLKGMKGVAFSMIILFGVLTGFLGNLCANLMPDSSEFNQGWVSSAFVFQTVVYTGFMTILMLYNVAANAVLYMYCKALRGELAFEIAEEFESEYIRLPFDDGKVPHVVYVV</sequence>